<dbReference type="Proteomes" id="UP000567179">
    <property type="component" value="Unassembled WGS sequence"/>
</dbReference>
<keyword evidence="2" id="KW-1185">Reference proteome</keyword>
<sequence length="192" mass="21620">MSQPWPPGIIKAFFNANQPDPTTSERSAFNGPYNALLFHLFSLSSSYMVAPPHHVPEAVQDASEDSTPFVIELDHRPVFLLDVNPASYINIHSNRKQADARMRHYFAKFREQAVTPYLYGASAFGSRLRFYKYTLAANMLEPAAIQPDPVVLNDLAPTTEWDCDLLDVDGAARFREVVDSVLQMCRALEREG</sequence>
<dbReference type="EMBL" id="JAACJJ010000015">
    <property type="protein sequence ID" value="KAF5325166.1"/>
    <property type="molecule type" value="Genomic_DNA"/>
</dbReference>
<reference evidence="1 2" key="1">
    <citation type="journal article" date="2020" name="ISME J.">
        <title>Uncovering the hidden diversity of litter-decomposition mechanisms in mushroom-forming fungi.</title>
        <authorList>
            <person name="Floudas D."/>
            <person name="Bentzer J."/>
            <person name="Ahren D."/>
            <person name="Johansson T."/>
            <person name="Persson P."/>
            <person name="Tunlid A."/>
        </authorList>
    </citation>
    <scope>NUCLEOTIDE SEQUENCE [LARGE SCALE GENOMIC DNA]</scope>
    <source>
        <strain evidence="1 2">CBS 101986</strain>
    </source>
</reference>
<name>A0A8H5F668_9AGAR</name>
<organism evidence="1 2">
    <name type="scientific">Psilocybe cf. subviscida</name>
    <dbReference type="NCBI Taxonomy" id="2480587"/>
    <lineage>
        <taxon>Eukaryota</taxon>
        <taxon>Fungi</taxon>
        <taxon>Dikarya</taxon>
        <taxon>Basidiomycota</taxon>
        <taxon>Agaricomycotina</taxon>
        <taxon>Agaricomycetes</taxon>
        <taxon>Agaricomycetidae</taxon>
        <taxon>Agaricales</taxon>
        <taxon>Agaricineae</taxon>
        <taxon>Strophariaceae</taxon>
        <taxon>Psilocybe</taxon>
    </lineage>
</organism>
<evidence type="ECO:0000313" key="2">
    <source>
        <dbReference type="Proteomes" id="UP000567179"/>
    </source>
</evidence>
<accession>A0A8H5F668</accession>
<comment type="caution">
    <text evidence="1">The sequence shown here is derived from an EMBL/GenBank/DDBJ whole genome shotgun (WGS) entry which is preliminary data.</text>
</comment>
<dbReference type="AlphaFoldDB" id="A0A8H5F668"/>
<protein>
    <submittedName>
        <fullName evidence="1">Uncharacterized protein</fullName>
    </submittedName>
</protein>
<proteinExistence type="predicted"/>
<dbReference type="OrthoDB" id="3254408at2759"/>
<gene>
    <name evidence="1" type="ORF">D9619_010075</name>
</gene>
<evidence type="ECO:0000313" key="1">
    <source>
        <dbReference type="EMBL" id="KAF5325166.1"/>
    </source>
</evidence>